<dbReference type="STRING" id="1156394.T0Q6F2"/>
<protein>
    <recommendedName>
        <fullName evidence="4">RBR-type E3 ubiquitin transferase</fullName>
        <ecNumber evidence="4">2.3.2.31</ecNumber>
    </recommendedName>
</protein>
<keyword evidence="18" id="KW-1185">Reference proteome</keyword>
<proteinExistence type="predicted"/>
<evidence type="ECO:0000256" key="6">
    <source>
        <dbReference type="ARBA" id="ARBA00022692"/>
    </source>
</evidence>
<comment type="subcellular location">
    <subcellularLocation>
        <location evidence="2">Membrane</location>
        <topology evidence="2">Single-pass membrane protein</topology>
    </subcellularLocation>
</comment>
<dbReference type="FunFam" id="3.30.40.10:FF:000051">
    <property type="entry name" value="RBR-type E3 ubiquitin transferase"/>
    <property type="match status" value="1"/>
</dbReference>
<evidence type="ECO:0000259" key="16">
    <source>
        <dbReference type="PROSITE" id="PS51873"/>
    </source>
</evidence>
<evidence type="ECO:0000313" key="18">
    <source>
        <dbReference type="Proteomes" id="UP000030762"/>
    </source>
</evidence>
<dbReference type="EC" id="2.3.2.31" evidence="4"/>
<keyword evidence="8" id="KW-0677">Repeat</keyword>
<name>T0Q6F2_SAPDV</name>
<evidence type="ECO:0000256" key="11">
    <source>
        <dbReference type="ARBA" id="ARBA00022833"/>
    </source>
</evidence>
<keyword evidence="5" id="KW-0808">Transferase</keyword>
<feature type="transmembrane region" description="Helical" evidence="15">
    <location>
        <begin position="263"/>
        <end position="289"/>
    </location>
</feature>
<evidence type="ECO:0000256" key="13">
    <source>
        <dbReference type="ARBA" id="ARBA00023136"/>
    </source>
</evidence>
<dbReference type="GO" id="GO:0005737">
    <property type="term" value="C:cytoplasm"/>
    <property type="evidence" value="ECO:0007669"/>
    <property type="project" value="UniProtKB-ARBA"/>
</dbReference>
<organism evidence="17 18">
    <name type="scientific">Saprolegnia diclina (strain VS20)</name>
    <dbReference type="NCBI Taxonomy" id="1156394"/>
    <lineage>
        <taxon>Eukaryota</taxon>
        <taxon>Sar</taxon>
        <taxon>Stramenopiles</taxon>
        <taxon>Oomycota</taxon>
        <taxon>Saprolegniomycetes</taxon>
        <taxon>Saprolegniales</taxon>
        <taxon>Saprolegniaceae</taxon>
        <taxon>Saprolegnia</taxon>
    </lineage>
</organism>
<evidence type="ECO:0000256" key="12">
    <source>
        <dbReference type="ARBA" id="ARBA00022989"/>
    </source>
</evidence>
<feature type="domain" description="RING-type" evidence="16">
    <location>
        <begin position="35"/>
        <end position="238"/>
    </location>
</feature>
<evidence type="ECO:0000256" key="14">
    <source>
        <dbReference type="SAM" id="MobiDB-lite"/>
    </source>
</evidence>
<dbReference type="Pfam" id="PF01485">
    <property type="entry name" value="IBR"/>
    <property type="match status" value="1"/>
</dbReference>
<dbReference type="VEuPathDB" id="FungiDB:SDRG_12038"/>
<dbReference type="PROSITE" id="PS51873">
    <property type="entry name" value="TRIAD"/>
    <property type="match status" value="1"/>
</dbReference>
<comment type="pathway">
    <text evidence="3">Protein modification; protein ubiquitination.</text>
</comment>
<evidence type="ECO:0000256" key="8">
    <source>
        <dbReference type="ARBA" id="ARBA00022737"/>
    </source>
</evidence>
<dbReference type="InterPro" id="IPR044066">
    <property type="entry name" value="TRIAD_supradom"/>
</dbReference>
<evidence type="ECO:0000256" key="9">
    <source>
        <dbReference type="ARBA" id="ARBA00022771"/>
    </source>
</evidence>
<dbReference type="eggNOG" id="KOG1812">
    <property type="taxonomic scope" value="Eukaryota"/>
</dbReference>
<keyword evidence="6 15" id="KW-0812">Transmembrane</keyword>
<dbReference type="Proteomes" id="UP000030762">
    <property type="component" value="Unassembled WGS sequence"/>
</dbReference>
<dbReference type="Gene3D" id="1.20.120.1750">
    <property type="match status" value="1"/>
</dbReference>
<feature type="region of interest" description="Disordered" evidence="14">
    <location>
        <begin position="303"/>
        <end position="328"/>
    </location>
</feature>
<keyword evidence="12 15" id="KW-1133">Transmembrane helix</keyword>
<accession>T0Q6F2</accession>
<keyword evidence="10" id="KW-0833">Ubl conjugation pathway</keyword>
<evidence type="ECO:0000256" key="3">
    <source>
        <dbReference type="ARBA" id="ARBA00004906"/>
    </source>
</evidence>
<dbReference type="RefSeq" id="XP_008616318.1">
    <property type="nucleotide sequence ID" value="XM_008618096.1"/>
</dbReference>
<dbReference type="SMART" id="SM00647">
    <property type="entry name" value="IBR"/>
    <property type="match status" value="2"/>
</dbReference>
<dbReference type="PANTHER" id="PTHR11685">
    <property type="entry name" value="RBR FAMILY RING FINGER AND IBR DOMAIN-CONTAINING"/>
    <property type="match status" value="1"/>
</dbReference>
<dbReference type="GO" id="GO:0008270">
    <property type="term" value="F:zinc ion binding"/>
    <property type="evidence" value="ECO:0007669"/>
    <property type="project" value="UniProtKB-KW"/>
</dbReference>
<dbReference type="InterPro" id="IPR013083">
    <property type="entry name" value="Znf_RING/FYVE/PHD"/>
</dbReference>
<dbReference type="InterPro" id="IPR031127">
    <property type="entry name" value="E3_UB_ligase_RBR"/>
</dbReference>
<evidence type="ECO:0000256" key="5">
    <source>
        <dbReference type="ARBA" id="ARBA00022679"/>
    </source>
</evidence>
<dbReference type="Pfam" id="PF22191">
    <property type="entry name" value="IBR_1"/>
    <property type="match status" value="1"/>
</dbReference>
<keyword evidence="7" id="KW-0479">Metal-binding</keyword>
<evidence type="ECO:0000256" key="7">
    <source>
        <dbReference type="ARBA" id="ARBA00022723"/>
    </source>
</evidence>
<dbReference type="SUPFAM" id="SSF57850">
    <property type="entry name" value="RING/U-box"/>
    <property type="match status" value="2"/>
</dbReference>
<dbReference type="EMBL" id="JH767177">
    <property type="protein sequence ID" value="EQC30186.1"/>
    <property type="molecule type" value="Genomic_DNA"/>
</dbReference>
<dbReference type="GeneID" id="19952765"/>
<sequence length="328" mass="36916">MVPPCHPYPKNASSSLVVLFDEADVARWHRATSEPHKICLICLDDQPMARAHQCLHCDASICNDCFRQYLTHKIQNGQVAYQQLVCPGHCRRPILRDTIQQIVSPSLFQKYTRFLQAMEHREAGQGYCPRPQCGHPLLSPPSHQSKRRVHCVSCQQSSCRDCGEAYHRWPQCDREYRLWCRTHAAQRCPSCSATIQKNGGCSHMKCTNCQHHFCWRCHAAWKDHSEALWWPLACVRSKHWVFGPTAPVRLVTKTVAATVGASAVVAAGAVVAGVVVGLAAVVVPPLAVYCGIRALRRDPEQGPVINSREYRRQQRATRRGRQGPPPLH</sequence>
<reference evidence="17 18" key="1">
    <citation type="submission" date="2012-04" db="EMBL/GenBank/DDBJ databases">
        <title>The Genome Sequence of Saprolegnia declina VS20.</title>
        <authorList>
            <consortium name="The Broad Institute Genome Sequencing Platform"/>
            <person name="Russ C."/>
            <person name="Nusbaum C."/>
            <person name="Tyler B."/>
            <person name="van West P."/>
            <person name="Dieguez-Uribeondo J."/>
            <person name="de Bruijn I."/>
            <person name="Tripathy S."/>
            <person name="Jiang R."/>
            <person name="Young S.K."/>
            <person name="Zeng Q."/>
            <person name="Gargeya S."/>
            <person name="Fitzgerald M."/>
            <person name="Haas B."/>
            <person name="Abouelleil A."/>
            <person name="Alvarado L."/>
            <person name="Arachchi H.M."/>
            <person name="Berlin A."/>
            <person name="Chapman S.B."/>
            <person name="Goldberg J."/>
            <person name="Griggs A."/>
            <person name="Gujja S."/>
            <person name="Hansen M."/>
            <person name="Howarth C."/>
            <person name="Imamovic A."/>
            <person name="Larimer J."/>
            <person name="McCowen C."/>
            <person name="Montmayeur A."/>
            <person name="Murphy C."/>
            <person name="Neiman D."/>
            <person name="Pearson M."/>
            <person name="Priest M."/>
            <person name="Roberts A."/>
            <person name="Saif S."/>
            <person name="Shea T."/>
            <person name="Sisk P."/>
            <person name="Sykes S."/>
            <person name="Wortman J."/>
            <person name="Nusbaum C."/>
            <person name="Birren B."/>
        </authorList>
    </citation>
    <scope>NUCLEOTIDE SEQUENCE [LARGE SCALE GENOMIC DNA]</scope>
    <source>
        <strain evidence="17 18">VS20</strain>
    </source>
</reference>
<evidence type="ECO:0000256" key="2">
    <source>
        <dbReference type="ARBA" id="ARBA00004167"/>
    </source>
</evidence>
<dbReference type="InParanoid" id="T0Q6F2"/>
<dbReference type="InterPro" id="IPR002867">
    <property type="entry name" value="IBR_dom"/>
</dbReference>
<dbReference type="GO" id="GO:0016567">
    <property type="term" value="P:protein ubiquitination"/>
    <property type="evidence" value="ECO:0007669"/>
    <property type="project" value="InterPro"/>
</dbReference>
<evidence type="ECO:0000256" key="10">
    <source>
        <dbReference type="ARBA" id="ARBA00022786"/>
    </source>
</evidence>
<comment type="catalytic activity">
    <reaction evidence="1">
        <text>[E2 ubiquitin-conjugating enzyme]-S-ubiquitinyl-L-cysteine + [acceptor protein]-L-lysine = [E2 ubiquitin-conjugating enzyme]-L-cysteine + [acceptor protein]-N(6)-ubiquitinyl-L-lysine.</text>
        <dbReference type="EC" id="2.3.2.31"/>
    </reaction>
</comment>
<dbReference type="Gene3D" id="3.30.40.10">
    <property type="entry name" value="Zinc/RING finger domain, C3HC4 (zinc finger)"/>
    <property type="match status" value="1"/>
</dbReference>
<gene>
    <name evidence="17" type="ORF">SDRG_12038</name>
</gene>
<keyword evidence="9" id="KW-0863">Zinc-finger</keyword>
<dbReference type="OMA" id="RLWCRTH"/>
<dbReference type="AlphaFoldDB" id="T0Q6F2"/>
<dbReference type="GO" id="GO:0031090">
    <property type="term" value="C:organelle membrane"/>
    <property type="evidence" value="ECO:0007669"/>
    <property type="project" value="UniProtKB-ARBA"/>
</dbReference>
<dbReference type="OrthoDB" id="1431934at2759"/>
<evidence type="ECO:0000256" key="15">
    <source>
        <dbReference type="SAM" id="Phobius"/>
    </source>
</evidence>
<keyword evidence="11" id="KW-0862">Zinc</keyword>
<keyword evidence="13 15" id="KW-0472">Membrane</keyword>
<evidence type="ECO:0000313" key="17">
    <source>
        <dbReference type="EMBL" id="EQC30186.1"/>
    </source>
</evidence>
<evidence type="ECO:0000256" key="4">
    <source>
        <dbReference type="ARBA" id="ARBA00012251"/>
    </source>
</evidence>
<evidence type="ECO:0000256" key="1">
    <source>
        <dbReference type="ARBA" id="ARBA00001798"/>
    </source>
</evidence>
<dbReference type="GO" id="GO:0061630">
    <property type="term" value="F:ubiquitin protein ligase activity"/>
    <property type="evidence" value="ECO:0007669"/>
    <property type="project" value="UniProtKB-EC"/>
</dbReference>